<accession>A0A8J8XF81</accession>
<gene>
    <name evidence="2" type="ORF">OsJ_27026</name>
</gene>
<name>A0A8J8XF81_ORYSJ</name>
<dbReference type="AlphaFoldDB" id="A0A8J8XF81"/>
<feature type="chain" id="PRO_5035224220" evidence="1">
    <location>
        <begin position="34"/>
        <end position="85"/>
    </location>
</feature>
<proteinExistence type="predicted"/>
<reference evidence="2" key="2">
    <citation type="submission" date="2008-12" db="EMBL/GenBank/DDBJ databases">
        <title>Improved gene annotation of the rice (Oryza sativa) genomes.</title>
        <authorList>
            <person name="Wang J."/>
            <person name="Li R."/>
            <person name="Fan W."/>
            <person name="Huang Q."/>
            <person name="Zhang J."/>
            <person name="Zhou Y."/>
            <person name="Hu Y."/>
            <person name="Zi S."/>
            <person name="Li J."/>
            <person name="Ni P."/>
            <person name="Zheng H."/>
            <person name="Zhang Y."/>
            <person name="Zhao M."/>
            <person name="Hao Q."/>
            <person name="McDermott J."/>
            <person name="Samudrala R."/>
            <person name="Kristiansen K."/>
            <person name="Wong G.K.-S."/>
        </authorList>
    </citation>
    <scope>NUCLEOTIDE SEQUENCE</scope>
</reference>
<protein>
    <submittedName>
        <fullName evidence="2">Uncharacterized protein</fullName>
    </submittedName>
</protein>
<sequence length="85" mass="9171">MATTLADEKQNQPQIRFGLIVACILLDVIPALAAEGVDGDTSVCCPAWERREDREGIKDAGLVCGGDGVTSEADRTRRSMLRPLQ</sequence>
<feature type="signal peptide" evidence="1">
    <location>
        <begin position="1"/>
        <end position="33"/>
    </location>
</feature>
<keyword evidence="1" id="KW-0732">Signal</keyword>
<dbReference type="Proteomes" id="UP000007752">
    <property type="component" value="Chromosome 8"/>
</dbReference>
<dbReference type="EMBL" id="CM000145">
    <property type="protein sequence ID" value="EAZ42455.1"/>
    <property type="molecule type" value="Genomic_DNA"/>
</dbReference>
<evidence type="ECO:0000313" key="2">
    <source>
        <dbReference type="EMBL" id="EAZ42455.1"/>
    </source>
</evidence>
<evidence type="ECO:0000256" key="1">
    <source>
        <dbReference type="SAM" id="SignalP"/>
    </source>
</evidence>
<organism evidence="2">
    <name type="scientific">Oryza sativa subsp. japonica</name>
    <name type="common">Rice</name>
    <dbReference type="NCBI Taxonomy" id="39947"/>
    <lineage>
        <taxon>Eukaryota</taxon>
        <taxon>Viridiplantae</taxon>
        <taxon>Streptophyta</taxon>
        <taxon>Embryophyta</taxon>
        <taxon>Tracheophyta</taxon>
        <taxon>Spermatophyta</taxon>
        <taxon>Magnoliopsida</taxon>
        <taxon>Liliopsida</taxon>
        <taxon>Poales</taxon>
        <taxon>Poaceae</taxon>
        <taxon>BOP clade</taxon>
        <taxon>Oryzoideae</taxon>
        <taxon>Oryzeae</taxon>
        <taxon>Oryzinae</taxon>
        <taxon>Oryza</taxon>
        <taxon>Oryza sativa</taxon>
    </lineage>
</organism>
<reference evidence="2" key="1">
    <citation type="journal article" date="2005" name="PLoS Biol.">
        <title>The genomes of Oryza sativa: a history of duplications.</title>
        <authorList>
            <person name="Yu J."/>
            <person name="Wang J."/>
            <person name="Lin W."/>
            <person name="Li S."/>
            <person name="Li H."/>
            <person name="Zhou J."/>
            <person name="Ni P."/>
            <person name="Dong W."/>
            <person name="Hu S."/>
            <person name="Zeng C."/>
            <person name="Zhang J."/>
            <person name="Zhang Y."/>
            <person name="Li R."/>
            <person name="Xu Z."/>
            <person name="Li S."/>
            <person name="Li X."/>
            <person name="Zheng H."/>
            <person name="Cong L."/>
            <person name="Lin L."/>
            <person name="Yin J."/>
            <person name="Geng J."/>
            <person name="Li G."/>
            <person name="Shi J."/>
            <person name="Liu J."/>
            <person name="Lv H."/>
            <person name="Li J."/>
            <person name="Wang J."/>
            <person name="Deng Y."/>
            <person name="Ran L."/>
            <person name="Shi X."/>
            <person name="Wang X."/>
            <person name="Wu Q."/>
            <person name="Li C."/>
            <person name="Ren X."/>
            <person name="Wang J."/>
            <person name="Wang X."/>
            <person name="Li D."/>
            <person name="Liu D."/>
            <person name="Zhang X."/>
            <person name="Ji Z."/>
            <person name="Zhao W."/>
            <person name="Sun Y."/>
            <person name="Zhang Z."/>
            <person name="Bao J."/>
            <person name="Han Y."/>
            <person name="Dong L."/>
            <person name="Ji J."/>
            <person name="Chen P."/>
            <person name="Wu S."/>
            <person name="Liu J."/>
            <person name="Xiao Y."/>
            <person name="Bu D."/>
            <person name="Tan J."/>
            <person name="Yang L."/>
            <person name="Ye C."/>
            <person name="Zhang J."/>
            <person name="Xu J."/>
            <person name="Zhou Y."/>
            <person name="Yu Y."/>
            <person name="Zhang B."/>
            <person name="Zhuang S."/>
            <person name="Wei H."/>
            <person name="Liu B."/>
            <person name="Lei M."/>
            <person name="Yu H."/>
            <person name="Li Y."/>
            <person name="Xu H."/>
            <person name="Wei S."/>
            <person name="He X."/>
            <person name="Fang L."/>
            <person name="Zhang Z."/>
            <person name="Zhang Y."/>
            <person name="Huang X."/>
            <person name="Su Z."/>
            <person name="Tong W."/>
            <person name="Li J."/>
            <person name="Tong Z."/>
            <person name="Li S."/>
            <person name="Ye J."/>
            <person name="Wang L."/>
            <person name="Fang L."/>
            <person name="Lei T."/>
            <person name="Chen C."/>
            <person name="Chen H."/>
            <person name="Xu Z."/>
            <person name="Li H."/>
            <person name="Huang H."/>
            <person name="Zhang F."/>
            <person name="Xu H."/>
            <person name="Li N."/>
            <person name="Zhao C."/>
            <person name="Li S."/>
            <person name="Dong L."/>
            <person name="Huang Y."/>
            <person name="Li L."/>
            <person name="Xi Y."/>
            <person name="Qi Q."/>
            <person name="Li W."/>
            <person name="Zhang B."/>
            <person name="Hu W."/>
            <person name="Zhang Y."/>
            <person name="Tian X."/>
            <person name="Jiao Y."/>
            <person name="Liang X."/>
            <person name="Jin J."/>
            <person name="Gao L."/>
            <person name="Zheng W."/>
            <person name="Hao B."/>
            <person name="Liu S."/>
            <person name="Wang W."/>
            <person name="Yuan L."/>
            <person name="Cao M."/>
            <person name="McDermott J."/>
            <person name="Samudrala R."/>
            <person name="Wang J."/>
            <person name="Wong G.K."/>
            <person name="Yang H."/>
        </authorList>
    </citation>
    <scope>NUCLEOTIDE SEQUENCE [LARGE SCALE GENOMIC DNA]</scope>
</reference>